<accession>K9XV16</accession>
<dbReference type="Proteomes" id="UP000010473">
    <property type="component" value="Chromosome"/>
</dbReference>
<evidence type="ECO:0000313" key="3">
    <source>
        <dbReference type="Proteomes" id="UP000010473"/>
    </source>
</evidence>
<evidence type="ECO:0000256" key="1">
    <source>
        <dbReference type="SAM" id="Phobius"/>
    </source>
</evidence>
<dbReference type="STRING" id="111780.Sta7437_2381"/>
<name>K9XV16_STAC7</name>
<feature type="transmembrane region" description="Helical" evidence="1">
    <location>
        <begin position="20"/>
        <end position="41"/>
    </location>
</feature>
<keyword evidence="3" id="KW-1185">Reference proteome</keyword>
<dbReference type="HOGENOM" id="CLU_1365635_0_0_3"/>
<reference evidence="3" key="1">
    <citation type="journal article" date="2013" name="Proc. Natl. Acad. Sci. U.S.A.">
        <title>Improving the coverage of the cyanobacterial phylum using diversity-driven genome sequencing.</title>
        <authorList>
            <person name="Shih P.M."/>
            <person name="Wu D."/>
            <person name="Latifi A."/>
            <person name="Axen S.D."/>
            <person name="Fewer D.P."/>
            <person name="Talla E."/>
            <person name="Calteau A."/>
            <person name="Cai F."/>
            <person name="Tandeau de Marsac N."/>
            <person name="Rippka R."/>
            <person name="Herdman M."/>
            <person name="Sivonen K."/>
            <person name="Coursin T."/>
            <person name="Laurent T."/>
            <person name="Goodwin L."/>
            <person name="Nolan M."/>
            <person name="Davenport K.W."/>
            <person name="Han C.S."/>
            <person name="Rubin E.M."/>
            <person name="Eisen J.A."/>
            <person name="Woyke T."/>
            <person name="Gugger M."/>
            <person name="Kerfeld C.A."/>
        </authorList>
    </citation>
    <scope>NUCLEOTIDE SEQUENCE [LARGE SCALE GENOMIC DNA]</scope>
    <source>
        <strain evidence="3">ATCC 29371 / PCC 7437</strain>
    </source>
</reference>
<keyword evidence="1" id="KW-1133">Transmembrane helix</keyword>
<keyword evidence="1" id="KW-0812">Transmembrane</keyword>
<evidence type="ECO:0000313" key="2">
    <source>
        <dbReference type="EMBL" id="AFZ35921.1"/>
    </source>
</evidence>
<dbReference type="EMBL" id="CP003653">
    <property type="protein sequence ID" value="AFZ35921.1"/>
    <property type="molecule type" value="Genomic_DNA"/>
</dbReference>
<dbReference type="OrthoDB" id="510916at2"/>
<organism evidence="2 3">
    <name type="scientific">Stanieria cyanosphaera (strain ATCC 29371 / PCC 7437)</name>
    <dbReference type="NCBI Taxonomy" id="111780"/>
    <lineage>
        <taxon>Bacteria</taxon>
        <taxon>Bacillati</taxon>
        <taxon>Cyanobacteriota</taxon>
        <taxon>Cyanophyceae</taxon>
        <taxon>Pleurocapsales</taxon>
        <taxon>Dermocarpellaceae</taxon>
        <taxon>Stanieria</taxon>
    </lineage>
</organism>
<sequence>MRRRKRRKINHPGQNFDSFLDTMTNTIGVLMFITLFTTLIADKSTSVVRTPLASKTEKTPRFFEIRDNKVTYINDTQVGAEIEELIGNLPACNQPEGASGMGISDSQAYLDYRSCIQSRANRLINFQTQTDFYNVKMVNASTFSLLYEPLPTKEGESKPQLQQPNSNFLTTLAKLNPNQDYLAFIVRPDSFATFRAAREQAWKQGFNVGWEPHKEDAPIIFGSGGRAIDAQ</sequence>
<proteinExistence type="predicted"/>
<dbReference type="AlphaFoldDB" id="K9XV16"/>
<dbReference type="RefSeq" id="WP_015193589.1">
    <property type="nucleotide sequence ID" value="NC_019748.1"/>
</dbReference>
<gene>
    <name evidence="2" type="ordered locus">Sta7437_2381</name>
</gene>
<keyword evidence="1" id="KW-0472">Membrane</keyword>
<dbReference type="eggNOG" id="ENOG502ZBNS">
    <property type="taxonomic scope" value="Bacteria"/>
</dbReference>
<dbReference type="KEGG" id="scs:Sta7437_2381"/>
<protein>
    <submittedName>
        <fullName evidence="2">Uncharacterized protein</fullName>
    </submittedName>
</protein>